<evidence type="ECO:0000313" key="3">
    <source>
        <dbReference type="EMBL" id="MFD0626011.1"/>
    </source>
</evidence>
<evidence type="ECO:0008006" key="5">
    <source>
        <dbReference type="Google" id="ProtNLM"/>
    </source>
</evidence>
<evidence type="ECO:0000313" key="4">
    <source>
        <dbReference type="Proteomes" id="UP001596915"/>
    </source>
</evidence>
<feature type="region of interest" description="Disordered" evidence="1">
    <location>
        <begin position="1"/>
        <end position="35"/>
    </location>
</feature>
<name>A0ABW2X0D8_9ACTN</name>
<reference evidence="4" key="1">
    <citation type="journal article" date="2019" name="Int. J. Syst. Evol. Microbiol.">
        <title>The Global Catalogue of Microorganisms (GCM) 10K type strain sequencing project: providing services to taxonomists for standard genome sequencing and annotation.</title>
        <authorList>
            <consortium name="The Broad Institute Genomics Platform"/>
            <consortium name="The Broad Institute Genome Sequencing Center for Infectious Disease"/>
            <person name="Wu L."/>
            <person name="Ma J."/>
        </authorList>
    </citation>
    <scope>NUCLEOTIDE SEQUENCE [LARGE SCALE GENOMIC DNA]</scope>
    <source>
        <strain evidence="4">JCM 12607</strain>
    </source>
</reference>
<keyword evidence="4" id="KW-1185">Reference proteome</keyword>
<feature type="compositionally biased region" description="Low complexity" evidence="1">
    <location>
        <begin position="1"/>
        <end position="25"/>
    </location>
</feature>
<sequence>METNKLTADTAKLTADTTADRNTTTGPAPFDDPRTREALDKAQNGFKLYGALGATALLAVVAVAGSGHPVNTFMWVRAALLPLIAVLLHRMTVSASRGSRRSFERVSSVAVVMPIAIVGVDLIPGVCPFWYAVVQTVCMLPVVRIAFLTRSSALRAAFPRTR</sequence>
<keyword evidence="2" id="KW-0812">Transmembrane</keyword>
<gene>
    <name evidence="3" type="ORF">ACFQ2K_28005</name>
</gene>
<feature type="transmembrane region" description="Helical" evidence="2">
    <location>
        <begin position="73"/>
        <end position="93"/>
    </location>
</feature>
<proteinExistence type="predicted"/>
<keyword evidence="2" id="KW-0472">Membrane</keyword>
<evidence type="ECO:0000256" key="1">
    <source>
        <dbReference type="SAM" id="MobiDB-lite"/>
    </source>
</evidence>
<organism evidence="3 4">
    <name type="scientific">Streptomyces sanglieri</name>
    <dbReference type="NCBI Taxonomy" id="193460"/>
    <lineage>
        <taxon>Bacteria</taxon>
        <taxon>Bacillati</taxon>
        <taxon>Actinomycetota</taxon>
        <taxon>Actinomycetes</taxon>
        <taxon>Kitasatosporales</taxon>
        <taxon>Streptomycetaceae</taxon>
        <taxon>Streptomyces</taxon>
    </lineage>
</organism>
<feature type="transmembrane region" description="Helical" evidence="2">
    <location>
        <begin position="105"/>
        <end position="123"/>
    </location>
</feature>
<feature type="transmembrane region" description="Helical" evidence="2">
    <location>
        <begin position="129"/>
        <end position="147"/>
    </location>
</feature>
<dbReference type="EMBL" id="JBHTGL010000008">
    <property type="protein sequence ID" value="MFD0626011.1"/>
    <property type="molecule type" value="Genomic_DNA"/>
</dbReference>
<keyword evidence="2" id="KW-1133">Transmembrane helix</keyword>
<protein>
    <recommendedName>
        <fullName evidence="5">Integral membrane protein</fullName>
    </recommendedName>
</protein>
<evidence type="ECO:0000256" key="2">
    <source>
        <dbReference type="SAM" id="Phobius"/>
    </source>
</evidence>
<accession>A0ABW2X0D8</accession>
<feature type="transmembrane region" description="Helical" evidence="2">
    <location>
        <begin position="46"/>
        <end position="67"/>
    </location>
</feature>
<dbReference type="Proteomes" id="UP001596915">
    <property type="component" value="Unassembled WGS sequence"/>
</dbReference>
<comment type="caution">
    <text evidence="3">The sequence shown here is derived from an EMBL/GenBank/DDBJ whole genome shotgun (WGS) entry which is preliminary data.</text>
</comment>